<evidence type="ECO:0000313" key="3">
    <source>
        <dbReference type="EMBL" id="MBU5676616.1"/>
    </source>
</evidence>
<dbReference type="InterPro" id="IPR031475">
    <property type="entry name" value="NBD_C"/>
</dbReference>
<evidence type="ECO:0000313" key="4">
    <source>
        <dbReference type="Proteomes" id="UP000779508"/>
    </source>
</evidence>
<keyword evidence="3" id="KW-0418">Kinase</keyword>
<name>A0ABS6G395_9FIRM</name>
<reference evidence="3 4" key="1">
    <citation type="submission" date="2021-06" db="EMBL/GenBank/DDBJ databases">
        <authorList>
            <person name="Sun Q."/>
            <person name="Li D."/>
        </authorList>
    </citation>
    <scope>NUCLEOTIDE SEQUENCE [LARGE SCALE GENOMIC DNA]</scope>
    <source>
        <strain evidence="3 4">MSJ-5</strain>
    </source>
</reference>
<feature type="domain" description="Four-carbon acid sugar kinase N-terminal" evidence="1">
    <location>
        <begin position="5"/>
        <end position="231"/>
    </location>
</feature>
<gene>
    <name evidence="3" type="ORF">KQI88_09315</name>
</gene>
<sequence length="441" mass="48102">MLQVVIIADDLTGANATGVLLARQGFKTATFLNLDNHYKEAKDNFDVISTTTDSRGISKEEAYSSVNNIVKFFKDKEVGLFSKRIDSTLRGNIGAEIDAVLDELNGQELAIVVPAFPASARITVGGYLMVSSVPLEKTDVAKDPKTPVNHSYVPNIIKEQTKYSVGFIPLDKTLKGAHSIRESILEEKGKGNRIIVIDATTNEDISQIAKAVELTKLNVIAVDPGPFTAALAKELIGEPIKVPGRKVMLVVGSVTNTTRKQLDELRLKYNPLLISVNAKDLIYEDTYNSEIDRVVEKLFNDIKNYEIVGVITTQREDEVLNLSEHATNLGITEDEASQRISNGLAKIAKKVMERKDAAIGGLYTSGGDVTVAVCKEFKSSGIEVKDEVLPLAAYGRIIDGEYDNTPIITKGGLIGDSTALVKSVEYLLTKISNEYHLNISK</sequence>
<organism evidence="3 4">
    <name type="scientific">Alkaliphilus flagellatus</name>
    <dbReference type="NCBI Taxonomy" id="2841507"/>
    <lineage>
        <taxon>Bacteria</taxon>
        <taxon>Bacillati</taxon>
        <taxon>Bacillota</taxon>
        <taxon>Clostridia</taxon>
        <taxon>Peptostreptococcales</taxon>
        <taxon>Natronincolaceae</taxon>
        <taxon>Alkaliphilus</taxon>
    </lineage>
</organism>
<dbReference type="EMBL" id="JAHLQK010000003">
    <property type="protein sequence ID" value="MBU5676616.1"/>
    <property type="molecule type" value="Genomic_DNA"/>
</dbReference>
<protein>
    <submittedName>
        <fullName evidence="3">Four-carbon acid sugar kinase family protein</fullName>
    </submittedName>
</protein>
<dbReference type="GO" id="GO:0016301">
    <property type="term" value="F:kinase activity"/>
    <property type="evidence" value="ECO:0007669"/>
    <property type="project" value="UniProtKB-KW"/>
</dbReference>
<dbReference type="InterPro" id="IPR010737">
    <property type="entry name" value="4-carb_acid_sugar_kinase_N"/>
</dbReference>
<dbReference type="Proteomes" id="UP000779508">
    <property type="component" value="Unassembled WGS sequence"/>
</dbReference>
<accession>A0ABS6G395</accession>
<dbReference type="Pfam" id="PF07005">
    <property type="entry name" value="SBD_N"/>
    <property type="match status" value="1"/>
</dbReference>
<keyword evidence="4" id="KW-1185">Reference proteome</keyword>
<feature type="domain" description="Four-carbon acid sugar kinase nucleotide binding" evidence="2">
    <location>
        <begin position="249"/>
        <end position="420"/>
    </location>
</feature>
<comment type="caution">
    <text evidence="3">The sequence shown here is derived from an EMBL/GenBank/DDBJ whole genome shotgun (WGS) entry which is preliminary data.</text>
</comment>
<evidence type="ECO:0000259" key="2">
    <source>
        <dbReference type="Pfam" id="PF17042"/>
    </source>
</evidence>
<proteinExistence type="predicted"/>
<dbReference type="Pfam" id="PF17042">
    <property type="entry name" value="NBD_C"/>
    <property type="match status" value="1"/>
</dbReference>
<keyword evidence="3" id="KW-0808">Transferase</keyword>
<evidence type="ECO:0000259" key="1">
    <source>
        <dbReference type="Pfam" id="PF07005"/>
    </source>
</evidence>
<dbReference type="RefSeq" id="WP_216416577.1">
    <property type="nucleotide sequence ID" value="NZ_JAHLQK010000003.1"/>
</dbReference>